<comment type="caution">
    <text evidence="1">The sequence shown here is derived from an EMBL/GenBank/DDBJ whole genome shotgun (WGS) entry which is preliminary data.</text>
</comment>
<dbReference type="EMBL" id="RYFC01000003">
    <property type="protein sequence ID" value="RTZ46250.1"/>
    <property type="molecule type" value="Genomic_DNA"/>
</dbReference>
<protein>
    <submittedName>
        <fullName evidence="1">DUF3526 domain-containing protein</fullName>
    </submittedName>
</protein>
<organism evidence="1 2">
    <name type="scientific">Chryseobacterium arthrosphaerae</name>
    <dbReference type="NCBI Taxonomy" id="651561"/>
    <lineage>
        <taxon>Bacteria</taxon>
        <taxon>Pseudomonadati</taxon>
        <taxon>Bacteroidota</taxon>
        <taxon>Flavobacteriia</taxon>
        <taxon>Flavobacteriales</taxon>
        <taxon>Weeksellaceae</taxon>
        <taxon>Chryseobacterium group</taxon>
        <taxon>Chryseobacterium</taxon>
    </lineage>
</organism>
<gene>
    <name evidence="1" type="ORF">EJ377_17665</name>
</gene>
<name>A0A3S0N520_9FLAO</name>
<evidence type="ECO:0000313" key="2">
    <source>
        <dbReference type="Proteomes" id="UP000276953"/>
    </source>
</evidence>
<dbReference type="InterPro" id="IPR021913">
    <property type="entry name" value="DUF3526"/>
</dbReference>
<proteinExistence type="predicted"/>
<sequence>MILLPGPGTMPCSIWVIWNLQSLQKSIPKNAEKKSGRNLSGYLLPNLHTQLTTSHLAKTDMSNHLQYASSLRKFHEKKRLFFYPLIFSGKNAESVNWAQETIEVSSFAASIGIIRIFLPYLISSLIHHSFTK</sequence>
<reference evidence="1 2" key="1">
    <citation type="submission" date="2018-12" db="EMBL/GenBank/DDBJ databases">
        <title>Draft Genome Sequence of Chryseobacterium arthrosphaerae strain ED882-96 Isolated from the Blood of a Patient with Liver Cirrhosis in Taiwan.</title>
        <authorList>
            <person name="Lin J.-N."/>
            <person name="Lai C.-H."/>
            <person name="Yang C.-H."/>
            <person name="Huang Y.-H."/>
        </authorList>
    </citation>
    <scope>NUCLEOTIDE SEQUENCE [LARGE SCALE GENOMIC DNA]</scope>
    <source>
        <strain evidence="1 2">ED882-96</strain>
    </source>
</reference>
<accession>A0A3S0N520</accession>
<dbReference type="Proteomes" id="UP000276953">
    <property type="component" value="Unassembled WGS sequence"/>
</dbReference>
<evidence type="ECO:0000313" key="1">
    <source>
        <dbReference type="EMBL" id="RTZ46250.1"/>
    </source>
</evidence>
<dbReference type="Pfam" id="PF12040">
    <property type="entry name" value="DUF3526"/>
    <property type="match status" value="1"/>
</dbReference>
<dbReference type="AlphaFoldDB" id="A0A3S0N520"/>